<dbReference type="PANTHER" id="PTHR36069">
    <property type="entry name" value="EXPRESSED PROTEIN-RELATED"/>
    <property type="match status" value="1"/>
</dbReference>
<protein>
    <recommendedName>
        <fullName evidence="4">FAS1 domain-containing protein</fullName>
    </recommendedName>
</protein>
<dbReference type="AlphaFoldDB" id="A0A067K0Z9"/>
<gene>
    <name evidence="5" type="ORF">JCGZ_18475</name>
</gene>
<dbReference type="EMBL" id="KK914724">
    <property type="protein sequence ID" value="KDP29906.1"/>
    <property type="molecule type" value="Genomic_DNA"/>
</dbReference>
<dbReference type="InterPro" id="IPR036378">
    <property type="entry name" value="FAS1_dom_sf"/>
</dbReference>
<accession>A0A067K0Z9</accession>
<reference evidence="5 6" key="1">
    <citation type="journal article" date="2014" name="PLoS ONE">
        <title>Global Analysis of Gene Expression Profiles in Physic Nut (Jatropha curcas L.) Seedlings Exposed to Salt Stress.</title>
        <authorList>
            <person name="Zhang L."/>
            <person name="Zhang C."/>
            <person name="Wu P."/>
            <person name="Chen Y."/>
            <person name="Li M."/>
            <person name="Jiang H."/>
            <person name="Wu G."/>
        </authorList>
    </citation>
    <scope>NUCLEOTIDE SEQUENCE [LARGE SCALE GENOMIC DNA]</scope>
    <source>
        <strain evidence="6">cv. GZQX0401</strain>
        <tissue evidence="5">Young leaves</tissue>
    </source>
</reference>
<evidence type="ECO:0000256" key="3">
    <source>
        <dbReference type="SAM" id="SignalP"/>
    </source>
</evidence>
<dbReference type="Pfam" id="PF02469">
    <property type="entry name" value="Fasciclin"/>
    <property type="match status" value="1"/>
</dbReference>
<evidence type="ECO:0000313" key="6">
    <source>
        <dbReference type="Proteomes" id="UP000027138"/>
    </source>
</evidence>
<proteinExistence type="inferred from homology"/>
<feature type="compositionally biased region" description="Basic and acidic residues" evidence="2">
    <location>
        <begin position="167"/>
        <end position="186"/>
    </location>
</feature>
<dbReference type="Proteomes" id="UP000027138">
    <property type="component" value="Unassembled WGS sequence"/>
</dbReference>
<sequence length="206" mass="23003">MALWFLILLPFLFIKESESAHPINQTDLQLAIDDMRASSYYGFVILLKILDSTPNSLHDGEITFLMPSDKELSKVSLRLDYLEDFIQSHSIPRALLLSHLLHFPDGTLVPSSIPNRLLRISNGGRSGLYVNNARVVTPNVCLNSLIRCHGISTAMTFDSVNSSFVKQGKDDDQRQGKDNQRPADSGKHHKKGKSLPVHFLKSPAPQ</sequence>
<feature type="region of interest" description="Disordered" evidence="2">
    <location>
        <begin position="165"/>
        <end position="206"/>
    </location>
</feature>
<evidence type="ECO:0000259" key="4">
    <source>
        <dbReference type="Pfam" id="PF02469"/>
    </source>
</evidence>
<feature type="chain" id="PRO_5001643321" description="FAS1 domain-containing protein" evidence="3">
    <location>
        <begin position="20"/>
        <end position="206"/>
    </location>
</feature>
<dbReference type="InterPro" id="IPR053339">
    <property type="entry name" value="FAS1_domain_protein"/>
</dbReference>
<keyword evidence="6" id="KW-1185">Reference proteome</keyword>
<dbReference type="KEGG" id="jcu:105641547"/>
<evidence type="ECO:0000256" key="2">
    <source>
        <dbReference type="SAM" id="MobiDB-lite"/>
    </source>
</evidence>
<dbReference type="Gene3D" id="2.30.180.10">
    <property type="entry name" value="FAS1 domain"/>
    <property type="match status" value="1"/>
</dbReference>
<dbReference type="InterPro" id="IPR000782">
    <property type="entry name" value="FAS1_domain"/>
</dbReference>
<evidence type="ECO:0000313" key="5">
    <source>
        <dbReference type="EMBL" id="KDP29906.1"/>
    </source>
</evidence>
<dbReference type="OrthoDB" id="1934418at2759"/>
<feature type="domain" description="FAS1" evidence="4">
    <location>
        <begin position="55"/>
        <end position="140"/>
    </location>
</feature>
<name>A0A067K0Z9_JATCU</name>
<comment type="similarity">
    <text evidence="1">Belongs to the fasciclin-like AGP family.</text>
</comment>
<feature type="signal peptide" evidence="3">
    <location>
        <begin position="1"/>
        <end position="19"/>
    </location>
</feature>
<organism evidence="5 6">
    <name type="scientific">Jatropha curcas</name>
    <name type="common">Barbados nut</name>
    <dbReference type="NCBI Taxonomy" id="180498"/>
    <lineage>
        <taxon>Eukaryota</taxon>
        <taxon>Viridiplantae</taxon>
        <taxon>Streptophyta</taxon>
        <taxon>Embryophyta</taxon>
        <taxon>Tracheophyta</taxon>
        <taxon>Spermatophyta</taxon>
        <taxon>Magnoliopsida</taxon>
        <taxon>eudicotyledons</taxon>
        <taxon>Gunneridae</taxon>
        <taxon>Pentapetalae</taxon>
        <taxon>rosids</taxon>
        <taxon>fabids</taxon>
        <taxon>Malpighiales</taxon>
        <taxon>Euphorbiaceae</taxon>
        <taxon>Crotonoideae</taxon>
        <taxon>Jatropheae</taxon>
        <taxon>Jatropha</taxon>
    </lineage>
</organism>
<evidence type="ECO:0000256" key="1">
    <source>
        <dbReference type="ARBA" id="ARBA00007843"/>
    </source>
</evidence>
<dbReference type="SUPFAM" id="SSF82153">
    <property type="entry name" value="FAS1 domain"/>
    <property type="match status" value="1"/>
</dbReference>
<keyword evidence="3" id="KW-0732">Signal</keyword>
<dbReference type="PANTHER" id="PTHR36069:SF4">
    <property type="entry name" value="FASCICLIN-LIKE ARABINOGALACTAN FAMILY PROTEIN"/>
    <property type="match status" value="1"/>
</dbReference>